<name>A0A2W0CC38_9BACL</name>
<sequence length="237" mass="27844">MNDWKQAWWLTRSEWSKDRYQWLWSAMFMIYVGAMGGVMLYGQREESALNIISDSYFLLMIPFQGFIFSRRSFRYIQEDSYTQMLTYYRRLPISAETVMWGRIQQALLAFIFNGIFYYGALYVSVMHLEGFRWDQYLAFALTCTGYGILITGFYIFGEFLHTGKKYLLISMLFVPVIVLIALFIRIMGGNGLQYAVEISKTWGLLSPFMWGSLILGFAVLWLLSRLTLRKLSKRDLS</sequence>
<feature type="transmembrane region" description="Helical" evidence="1">
    <location>
        <begin position="136"/>
        <end position="156"/>
    </location>
</feature>
<dbReference type="OrthoDB" id="2678055at2"/>
<feature type="transmembrane region" description="Helical" evidence="1">
    <location>
        <begin position="168"/>
        <end position="188"/>
    </location>
</feature>
<dbReference type="EMBL" id="PRLG01000008">
    <property type="protein sequence ID" value="PYY30603.1"/>
    <property type="molecule type" value="Genomic_DNA"/>
</dbReference>
<proteinExistence type="predicted"/>
<protein>
    <submittedName>
        <fullName evidence="2">Uncharacterized protein</fullName>
    </submittedName>
</protein>
<organism evidence="2 3">
    <name type="scientific">Paenibacillus illinoisensis</name>
    <dbReference type="NCBI Taxonomy" id="59845"/>
    <lineage>
        <taxon>Bacteria</taxon>
        <taxon>Bacillati</taxon>
        <taxon>Bacillota</taxon>
        <taxon>Bacilli</taxon>
        <taxon>Bacillales</taxon>
        <taxon>Paenibacillaceae</taxon>
        <taxon>Paenibacillus</taxon>
    </lineage>
</organism>
<evidence type="ECO:0000313" key="2">
    <source>
        <dbReference type="EMBL" id="PYY30603.1"/>
    </source>
</evidence>
<feature type="transmembrane region" description="Helical" evidence="1">
    <location>
        <begin position="106"/>
        <end position="124"/>
    </location>
</feature>
<keyword evidence="1" id="KW-0472">Membrane</keyword>
<dbReference type="AlphaFoldDB" id="A0A2W0CC38"/>
<keyword evidence="1" id="KW-1133">Transmembrane helix</keyword>
<evidence type="ECO:0000256" key="1">
    <source>
        <dbReference type="SAM" id="Phobius"/>
    </source>
</evidence>
<reference evidence="2 3" key="1">
    <citation type="submission" date="2018-01" db="EMBL/GenBank/DDBJ databases">
        <title>Genome sequence of the PGP bacterium Paenibacillus illinoisensis E3.</title>
        <authorList>
            <person name="Rolli E."/>
            <person name="Marasco R."/>
            <person name="Bessem C."/>
            <person name="Michoud G."/>
            <person name="Gaiarsa S."/>
            <person name="Borin S."/>
            <person name="Daffonchio D."/>
        </authorList>
    </citation>
    <scope>NUCLEOTIDE SEQUENCE [LARGE SCALE GENOMIC DNA]</scope>
    <source>
        <strain evidence="2 3">E3</strain>
    </source>
</reference>
<dbReference type="Proteomes" id="UP000247459">
    <property type="component" value="Unassembled WGS sequence"/>
</dbReference>
<accession>A0A2W0CC38</accession>
<keyword evidence="1" id="KW-0812">Transmembrane</keyword>
<comment type="caution">
    <text evidence="2">The sequence shown here is derived from an EMBL/GenBank/DDBJ whole genome shotgun (WGS) entry which is preliminary data.</text>
</comment>
<dbReference type="RefSeq" id="WP_095361481.1">
    <property type="nucleotide sequence ID" value="NZ_PRLG01000008.1"/>
</dbReference>
<feature type="transmembrane region" description="Helical" evidence="1">
    <location>
        <begin position="208"/>
        <end position="228"/>
    </location>
</feature>
<feature type="transmembrane region" description="Helical" evidence="1">
    <location>
        <begin position="21"/>
        <end position="42"/>
    </location>
</feature>
<feature type="transmembrane region" description="Helical" evidence="1">
    <location>
        <begin position="48"/>
        <end position="68"/>
    </location>
</feature>
<gene>
    <name evidence="2" type="ORF">PIL02S_01178</name>
</gene>
<evidence type="ECO:0000313" key="3">
    <source>
        <dbReference type="Proteomes" id="UP000247459"/>
    </source>
</evidence>